<dbReference type="GO" id="GO:0003677">
    <property type="term" value="F:DNA binding"/>
    <property type="evidence" value="ECO:0007669"/>
    <property type="project" value="UniProtKB-KW"/>
</dbReference>
<evidence type="ECO:0000256" key="1">
    <source>
        <dbReference type="ARBA" id="ARBA00004123"/>
    </source>
</evidence>
<gene>
    <name evidence="8" type="ORF">CASFOL_034232</name>
</gene>
<organism evidence="8 9">
    <name type="scientific">Castilleja foliolosa</name>
    <dbReference type="NCBI Taxonomy" id="1961234"/>
    <lineage>
        <taxon>Eukaryota</taxon>
        <taxon>Viridiplantae</taxon>
        <taxon>Streptophyta</taxon>
        <taxon>Embryophyta</taxon>
        <taxon>Tracheophyta</taxon>
        <taxon>Spermatophyta</taxon>
        <taxon>Magnoliopsida</taxon>
        <taxon>eudicotyledons</taxon>
        <taxon>Gunneridae</taxon>
        <taxon>Pentapetalae</taxon>
        <taxon>asterids</taxon>
        <taxon>lamiids</taxon>
        <taxon>Lamiales</taxon>
        <taxon>Orobanchaceae</taxon>
        <taxon>Pedicularideae</taxon>
        <taxon>Castillejinae</taxon>
        <taxon>Castilleja</taxon>
    </lineage>
</organism>
<name>A0ABD3BY54_9LAMI</name>
<keyword evidence="9" id="KW-1185">Reference proteome</keyword>
<dbReference type="Gene3D" id="2.20.25.80">
    <property type="entry name" value="WRKY domain"/>
    <property type="match status" value="1"/>
</dbReference>
<proteinExistence type="predicted"/>
<evidence type="ECO:0000313" key="9">
    <source>
        <dbReference type="Proteomes" id="UP001632038"/>
    </source>
</evidence>
<evidence type="ECO:0000256" key="2">
    <source>
        <dbReference type="ARBA" id="ARBA00023015"/>
    </source>
</evidence>
<comment type="subcellular location">
    <subcellularLocation>
        <location evidence="1">Nucleus</location>
    </subcellularLocation>
</comment>
<dbReference type="GO" id="GO:0005634">
    <property type="term" value="C:nucleus"/>
    <property type="evidence" value="ECO:0007669"/>
    <property type="project" value="UniProtKB-SubCell"/>
</dbReference>
<keyword evidence="4" id="KW-0804">Transcription</keyword>
<keyword evidence="5" id="KW-0539">Nucleus</keyword>
<protein>
    <recommendedName>
        <fullName evidence="7">WRKY domain-containing protein</fullName>
    </recommendedName>
</protein>
<dbReference type="Pfam" id="PF03106">
    <property type="entry name" value="WRKY"/>
    <property type="match status" value="1"/>
</dbReference>
<comment type="caution">
    <text evidence="8">The sequence shown here is derived from an EMBL/GenBank/DDBJ whole genome shotgun (WGS) entry which is preliminary data.</text>
</comment>
<dbReference type="InterPro" id="IPR003657">
    <property type="entry name" value="WRKY_dom"/>
</dbReference>
<evidence type="ECO:0000256" key="3">
    <source>
        <dbReference type="ARBA" id="ARBA00023125"/>
    </source>
</evidence>
<feature type="domain" description="WRKY" evidence="7">
    <location>
        <begin position="111"/>
        <end position="178"/>
    </location>
</feature>
<evidence type="ECO:0000256" key="6">
    <source>
        <dbReference type="SAM" id="MobiDB-lite"/>
    </source>
</evidence>
<feature type="compositionally biased region" description="Polar residues" evidence="6">
    <location>
        <begin position="228"/>
        <end position="242"/>
    </location>
</feature>
<dbReference type="InterPro" id="IPR044810">
    <property type="entry name" value="WRKY_plant"/>
</dbReference>
<evidence type="ECO:0000259" key="7">
    <source>
        <dbReference type="PROSITE" id="PS50811"/>
    </source>
</evidence>
<dbReference type="SUPFAM" id="SSF118290">
    <property type="entry name" value="WRKY DNA-binding domain"/>
    <property type="match status" value="1"/>
</dbReference>
<dbReference type="AlphaFoldDB" id="A0ABD3BY54"/>
<evidence type="ECO:0000313" key="8">
    <source>
        <dbReference type="EMBL" id="KAL3622036.1"/>
    </source>
</evidence>
<dbReference type="Proteomes" id="UP001632038">
    <property type="component" value="Unassembled WGS sequence"/>
</dbReference>
<keyword evidence="2" id="KW-0805">Transcription regulation</keyword>
<dbReference type="SMART" id="SM00774">
    <property type="entry name" value="WRKY"/>
    <property type="match status" value="1"/>
</dbReference>
<keyword evidence="3" id="KW-0238">DNA-binding</keyword>
<dbReference type="EMBL" id="JAVIJP010000061">
    <property type="protein sequence ID" value="KAL3622036.1"/>
    <property type="molecule type" value="Genomic_DNA"/>
</dbReference>
<evidence type="ECO:0000256" key="4">
    <source>
        <dbReference type="ARBA" id="ARBA00023163"/>
    </source>
</evidence>
<dbReference type="PROSITE" id="PS50811">
    <property type="entry name" value="WRKY"/>
    <property type="match status" value="1"/>
</dbReference>
<feature type="region of interest" description="Disordered" evidence="6">
    <location>
        <begin position="227"/>
        <end position="247"/>
    </location>
</feature>
<sequence length="316" mass="36011">MDRLMNNEDVRAKRGKVIMELLKGKQIATRLQTLLHEPAAQDDDDGLGLAQQLALQILTSFTETLSELGSCSAASSQIAAVDKSRKKAPASEVKERRGCYKRRKSLDSWVTVSSTMEDCYNWRKYGQKAIMSSTYPRCYFRCTHKYEGCKATKQVQKTKENPIMYQITYFNQHTCNKKLRHLHDTGDSDHEDLNLISFEANIQSKQDQYSPNPMSSISQVKEEFKEVNNAQSDQNLGSNEAKSTLHDPWQDIDTELEPLGYKSTWTPIVGSCQENVGSGFDRSYEATSLQGFEEVNQLGNIDYSWYFNQVCSEPYL</sequence>
<evidence type="ECO:0000256" key="5">
    <source>
        <dbReference type="ARBA" id="ARBA00023242"/>
    </source>
</evidence>
<accession>A0ABD3BY54</accession>
<reference evidence="9" key="1">
    <citation type="journal article" date="2024" name="IScience">
        <title>Strigolactones Initiate the Formation of Haustorium-like Structures in Castilleja.</title>
        <authorList>
            <person name="Buerger M."/>
            <person name="Peterson D."/>
            <person name="Chory J."/>
        </authorList>
    </citation>
    <scope>NUCLEOTIDE SEQUENCE [LARGE SCALE GENOMIC DNA]</scope>
</reference>
<dbReference type="PANTHER" id="PTHR31282">
    <property type="entry name" value="WRKY TRANSCRIPTION FACTOR 21-RELATED"/>
    <property type="match status" value="1"/>
</dbReference>
<dbReference type="InterPro" id="IPR036576">
    <property type="entry name" value="WRKY_dom_sf"/>
</dbReference>